<dbReference type="InterPro" id="IPR041698">
    <property type="entry name" value="Methyltransf_25"/>
</dbReference>
<dbReference type="GO" id="GO:0008168">
    <property type="term" value="F:methyltransferase activity"/>
    <property type="evidence" value="ECO:0007669"/>
    <property type="project" value="UniProtKB-KW"/>
</dbReference>
<accession>A0ABS9UM74</accession>
<dbReference type="Proteomes" id="UP001165488">
    <property type="component" value="Unassembled WGS sequence"/>
</dbReference>
<proteinExistence type="predicted"/>
<dbReference type="EMBL" id="JAKZGS010000004">
    <property type="protein sequence ID" value="MCH7397729.1"/>
    <property type="molecule type" value="Genomic_DNA"/>
</dbReference>
<reference evidence="3" key="1">
    <citation type="submission" date="2022-03" db="EMBL/GenBank/DDBJ databases">
        <title>De novo assembled genomes of Belliella spp. (Cyclobacteriaceae) strains.</title>
        <authorList>
            <person name="Szabo A."/>
            <person name="Korponai K."/>
            <person name="Felfoldi T."/>
        </authorList>
    </citation>
    <scope>NUCLEOTIDE SEQUENCE</scope>
    <source>
        <strain evidence="3">DSM 107340</strain>
    </source>
</reference>
<keyword evidence="4" id="KW-1185">Reference proteome</keyword>
<name>A0ABS9UM74_9BACT</name>
<dbReference type="SUPFAM" id="SSF53335">
    <property type="entry name" value="S-adenosyl-L-methionine-dependent methyltransferases"/>
    <property type="match status" value="1"/>
</dbReference>
<dbReference type="CDD" id="cd02440">
    <property type="entry name" value="AdoMet_MTases"/>
    <property type="match status" value="1"/>
</dbReference>
<protein>
    <submittedName>
        <fullName evidence="3">Class I SAM-dependent methyltransferase</fullName>
    </submittedName>
</protein>
<dbReference type="RefSeq" id="WP_241274241.1">
    <property type="nucleotide sequence ID" value="NZ_JAKZGS010000004.1"/>
</dbReference>
<organism evidence="3 4">
    <name type="scientific">Belliella calami</name>
    <dbReference type="NCBI Taxonomy" id="2923436"/>
    <lineage>
        <taxon>Bacteria</taxon>
        <taxon>Pseudomonadati</taxon>
        <taxon>Bacteroidota</taxon>
        <taxon>Cytophagia</taxon>
        <taxon>Cytophagales</taxon>
        <taxon>Cyclobacteriaceae</taxon>
        <taxon>Belliella</taxon>
    </lineage>
</organism>
<dbReference type="InterPro" id="IPR029063">
    <property type="entry name" value="SAM-dependent_MTases_sf"/>
</dbReference>
<dbReference type="PANTHER" id="PTHR43861">
    <property type="entry name" value="TRANS-ACONITATE 2-METHYLTRANSFERASE-RELATED"/>
    <property type="match status" value="1"/>
</dbReference>
<dbReference type="Pfam" id="PF13649">
    <property type="entry name" value="Methyltransf_25"/>
    <property type="match status" value="1"/>
</dbReference>
<keyword evidence="3" id="KW-0489">Methyltransferase</keyword>
<gene>
    <name evidence="3" type="ORF">MM236_07000</name>
</gene>
<keyword evidence="1" id="KW-0808">Transferase</keyword>
<evidence type="ECO:0000256" key="1">
    <source>
        <dbReference type="ARBA" id="ARBA00022679"/>
    </source>
</evidence>
<evidence type="ECO:0000313" key="3">
    <source>
        <dbReference type="EMBL" id="MCH7397729.1"/>
    </source>
</evidence>
<dbReference type="Gene3D" id="3.40.50.150">
    <property type="entry name" value="Vaccinia Virus protein VP39"/>
    <property type="match status" value="1"/>
</dbReference>
<feature type="domain" description="Methyltransferase" evidence="2">
    <location>
        <begin position="68"/>
        <end position="163"/>
    </location>
</feature>
<evidence type="ECO:0000259" key="2">
    <source>
        <dbReference type="Pfam" id="PF13649"/>
    </source>
</evidence>
<dbReference type="GO" id="GO:0032259">
    <property type="term" value="P:methylation"/>
    <property type="evidence" value="ECO:0007669"/>
    <property type="project" value="UniProtKB-KW"/>
</dbReference>
<evidence type="ECO:0000313" key="4">
    <source>
        <dbReference type="Proteomes" id="UP001165488"/>
    </source>
</evidence>
<sequence>MKRDSLKNWKKFGKNDPYFGVLSDEKYKKENLTEDGLEEFFATGEVYVKESLDRINQLTAFSLEHASVLDFGCGVGRLAIPFSKYTDKKVVGLDISPEILDKAKDHAKSFGRENIDFVLYDGEKLPNLPSFDLVNSYIVLQHIEIKRGLSLLTQLLEKVKIGGIAQIQITHGHELPSIPYLNFYLRTKVPLYNFLYSFAKHREIIIEPVMQMNLYKTGLLQNVFDKYSTQVKEVKTNHGGILGSFYILKREF</sequence>
<comment type="caution">
    <text evidence="3">The sequence shown here is derived from an EMBL/GenBank/DDBJ whole genome shotgun (WGS) entry which is preliminary data.</text>
</comment>